<feature type="transmembrane region" description="Helical" evidence="1">
    <location>
        <begin position="169"/>
        <end position="187"/>
    </location>
</feature>
<feature type="transmembrane region" description="Helical" evidence="1">
    <location>
        <begin position="28"/>
        <end position="59"/>
    </location>
</feature>
<evidence type="ECO:0000313" key="2">
    <source>
        <dbReference type="EMBL" id="AZL72415.1"/>
    </source>
</evidence>
<feature type="transmembrane region" description="Helical" evidence="1">
    <location>
        <begin position="706"/>
        <end position="729"/>
    </location>
</feature>
<sequence>MKWMYCFTPALRYRTVARSEGRAFANGFFGLAFSLAPWAVGAFALVSLLQYSVSLLFIYKLSTLVAAQDSVEITQADTAFLALLAVSGFLLVVSELNLERYISLGLCREFECLLTRKMQPRLEVSVLERVVSRDFSVILDGIGASVNLLVIPVFLLLSILLALLVFGAAGLWALAVIGVFLPLSYLLSRFSDRNYQRIMDMAAQRIEQCSVWLRKGPWLKQFADRTNLQGIERTLATERSLRNLDTLLRGADSYIIGFGRLIPFVMLGLLGTSESAMVWDGAIFWLSIPLLAAVLALPRSYVSYRAVGRSLEALNGLYRNSSTHLLSRPVAADQACSVIEFDADWPIWPAVLAELIPGPLERQREEMHALLSAFRLVPELGQDPRQVLQLPVELDASNLSAGQRLRLQLLRGVFLARTLGGTLSIDHDFSTLDAAAAQAVKDALERLPWISFSLSAASAIAQREGSAQVAERMASTLPVGSPAPEPYGLGDLFKYCRWGVLILLVPALMMSYAANLTLPEAGFSSWQVLLYVVAGVGAGIVAGLLIESLLRSRFSRLFIDGLRDIRVTGLADALQVISRDVTTTFERIAWYAHDIAWIIALLLCNGVALWMGFGLFGIAVALLFSGLLAVLYRLSINELYRARVQSVSGFDSLLRSAHVAFSISQAAGMGFERLGDWLALAQRGAIAEGVKHFYTTRLRSVITRTVTAASCTLLSDLVIVLVVLMGSLYRTDDSAFVLAVTALLLVRSDLANVFLAITGFKSQSVSVERLQHFARPKRSVAVAIAGHSLRISPFVAQRAYRALSLERGRLYSLSGHSGSGKSEYLKGVAGITDVVIEEEAEVAQVMTSLRHYLDSSTLALLGGEPGASSWLDTWLSALPPGRHHLLLLDEPFSALPAEQLAERVQALRHYVERSGNTLVLVDHRCRLEHDIELAELAIGDYPVQGNTHG</sequence>
<dbReference type="CDD" id="cd00267">
    <property type="entry name" value="ABC_ATPase"/>
    <property type="match status" value="1"/>
</dbReference>
<feature type="transmembrane region" description="Helical" evidence="1">
    <location>
        <begin position="588"/>
        <end position="608"/>
    </location>
</feature>
<keyword evidence="1" id="KW-0472">Membrane</keyword>
<accession>A0ABN5TBZ4</accession>
<feature type="transmembrane region" description="Helical" evidence="1">
    <location>
        <begin position="251"/>
        <end position="270"/>
    </location>
</feature>
<feature type="transmembrane region" description="Helical" evidence="1">
    <location>
        <begin position="282"/>
        <end position="302"/>
    </location>
</feature>
<feature type="transmembrane region" description="Helical" evidence="1">
    <location>
        <begin position="137"/>
        <end position="163"/>
    </location>
</feature>
<keyword evidence="3" id="KW-1185">Reference proteome</keyword>
<feature type="transmembrane region" description="Helical" evidence="1">
    <location>
        <begin position="526"/>
        <end position="546"/>
    </location>
</feature>
<keyword evidence="1" id="KW-0812">Transmembrane</keyword>
<gene>
    <name evidence="2" type="ORF">EI693_04650</name>
</gene>
<evidence type="ECO:0000313" key="3">
    <source>
        <dbReference type="Proteomes" id="UP000272622"/>
    </source>
</evidence>
<evidence type="ECO:0008006" key="4">
    <source>
        <dbReference type="Google" id="ProtNLM"/>
    </source>
</evidence>
<dbReference type="EMBL" id="CP034337">
    <property type="protein sequence ID" value="AZL72415.1"/>
    <property type="molecule type" value="Genomic_DNA"/>
</dbReference>
<dbReference type="InterPro" id="IPR027417">
    <property type="entry name" value="P-loop_NTPase"/>
</dbReference>
<feature type="transmembrane region" description="Helical" evidence="1">
    <location>
        <begin position="614"/>
        <end position="634"/>
    </location>
</feature>
<feature type="transmembrane region" description="Helical" evidence="1">
    <location>
        <begin position="495"/>
        <end position="514"/>
    </location>
</feature>
<evidence type="ECO:0000256" key="1">
    <source>
        <dbReference type="SAM" id="Phobius"/>
    </source>
</evidence>
<feature type="transmembrane region" description="Helical" evidence="1">
    <location>
        <begin position="79"/>
        <end position="98"/>
    </location>
</feature>
<dbReference type="SUPFAM" id="SSF52540">
    <property type="entry name" value="P-loop containing nucleoside triphosphate hydrolases"/>
    <property type="match status" value="1"/>
</dbReference>
<protein>
    <recommendedName>
        <fullName evidence="4">ABC-type bacteriocin/lantibiotic exporter, contains an N-terminal double-glycine peptidase domain</fullName>
    </recommendedName>
</protein>
<dbReference type="RefSeq" id="WP_125462696.1">
    <property type="nucleotide sequence ID" value="NZ_CP034337.1"/>
</dbReference>
<dbReference type="Gene3D" id="3.40.50.300">
    <property type="entry name" value="P-loop containing nucleotide triphosphate hydrolases"/>
    <property type="match status" value="1"/>
</dbReference>
<reference evidence="2 3" key="1">
    <citation type="submission" date="2018-12" db="EMBL/GenBank/DDBJ databases">
        <authorList>
            <person name="Li S."/>
            <person name="Yang R."/>
            <person name="Chen G."/>
            <person name="Zou L."/>
            <person name="Zhang C."/>
            <person name="Chen Y."/>
            <person name="Liu Z."/>
            <person name="Li Y."/>
            <person name="Yan Y."/>
            <person name="Huang M."/>
            <person name="Chen T."/>
        </authorList>
    </citation>
    <scope>NUCLEOTIDE SEQUENCE [LARGE SCALE GENOMIC DNA]</scope>
    <source>
        <strain evidence="2 3">2014</strain>
    </source>
</reference>
<organism evidence="2 3">
    <name type="scientific">Pseudomonas oryziphila</name>
    <dbReference type="NCBI Taxonomy" id="2894079"/>
    <lineage>
        <taxon>Bacteria</taxon>
        <taxon>Pseudomonadati</taxon>
        <taxon>Pseudomonadota</taxon>
        <taxon>Gammaproteobacteria</taxon>
        <taxon>Pseudomonadales</taxon>
        <taxon>Pseudomonadaceae</taxon>
        <taxon>Pseudomonas</taxon>
    </lineage>
</organism>
<name>A0ABN5TBZ4_9PSED</name>
<dbReference type="Proteomes" id="UP000272622">
    <property type="component" value="Chromosome"/>
</dbReference>
<keyword evidence="1" id="KW-1133">Transmembrane helix</keyword>
<proteinExistence type="predicted"/>